<keyword evidence="10" id="KW-0249">Electron transport</keyword>
<comment type="subcellular location">
    <subcellularLocation>
        <location evidence="1 10">Mitochondrion inner membrane</location>
        <topology evidence="1 10">Multi-pass membrane protein</topology>
    </subcellularLocation>
</comment>
<evidence type="ECO:0000256" key="7">
    <source>
        <dbReference type="ARBA" id="ARBA00022989"/>
    </source>
</evidence>
<protein>
    <recommendedName>
        <fullName evidence="10">Succinate dehydrogenase [ubiquinone] cytochrome b small subunit</fullName>
    </recommendedName>
</protein>
<evidence type="ECO:0000256" key="3">
    <source>
        <dbReference type="ARBA" id="ARBA00022448"/>
    </source>
</evidence>
<keyword evidence="5 10" id="KW-0999">Mitochondrion inner membrane</keyword>
<proteinExistence type="inferred from homology"/>
<feature type="transmembrane region" description="Helical" evidence="10">
    <location>
        <begin position="65"/>
        <end position="84"/>
    </location>
</feature>
<keyword evidence="9 10" id="KW-0472">Membrane</keyword>
<dbReference type="Pfam" id="PF05328">
    <property type="entry name" value="CybS"/>
    <property type="match status" value="1"/>
</dbReference>
<dbReference type="InterPro" id="IPR007992">
    <property type="entry name" value="CybS"/>
</dbReference>
<dbReference type="Gene3D" id="1.20.1300.10">
    <property type="entry name" value="Fumarate reductase/succinate dehydrogenase, transmembrane subunit"/>
    <property type="match status" value="1"/>
</dbReference>
<dbReference type="CDD" id="cd03496">
    <property type="entry name" value="SQR_TypeC_CybS"/>
    <property type="match status" value="1"/>
</dbReference>
<comment type="function">
    <text evidence="10">Membrane-anchoring subunit of succinate dehydrogenase (SDH) that is involved in complex II of the mitochondrial electron transport chain and is responsible for transferring electrons from succinate to ubiquinone (coenzyme Q).</text>
</comment>
<comment type="caution">
    <text evidence="11">The sequence shown here is derived from an EMBL/GenBank/DDBJ whole genome shotgun (WGS) entry which is preliminary data.</text>
</comment>
<feature type="transmembrane region" description="Helical" evidence="10">
    <location>
        <begin position="121"/>
        <end position="140"/>
    </location>
</feature>
<evidence type="ECO:0000256" key="2">
    <source>
        <dbReference type="ARBA" id="ARBA00007294"/>
    </source>
</evidence>
<keyword evidence="6 10" id="KW-0809">Transit peptide</keyword>
<keyword evidence="3 10" id="KW-0813">Transport</keyword>
<accession>A0ABQ7S553</accession>
<keyword evidence="10" id="KW-0479">Metal-binding</keyword>
<evidence type="ECO:0000256" key="10">
    <source>
        <dbReference type="RuleBase" id="RU364031"/>
    </source>
</evidence>
<comment type="caution">
    <text evidence="10">Lacks conserved residue(s) required for the propagation of feature annotation.</text>
</comment>
<dbReference type="EMBL" id="JAIFTH010001399">
    <property type="protein sequence ID" value="KAG9508550.1"/>
    <property type="molecule type" value="Genomic_DNA"/>
</dbReference>
<keyword evidence="10" id="KW-0408">Iron</keyword>
<keyword evidence="7 10" id="KW-1133">Transmembrane helix</keyword>
<evidence type="ECO:0000256" key="6">
    <source>
        <dbReference type="ARBA" id="ARBA00022946"/>
    </source>
</evidence>
<keyword evidence="4 10" id="KW-0812">Transmembrane</keyword>
<keyword evidence="8 10" id="KW-0496">Mitochondrion</keyword>
<evidence type="ECO:0000256" key="4">
    <source>
        <dbReference type="ARBA" id="ARBA00022692"/>
    </source>
</evidence>
<dbReference type="PANTHER" id="PTHR13337">
    <property type="entry name" value="SUCCINATE DEHYDROGENASE"/>
    <property type="match status" value="1"/>
</dbReference>
<organism evidence="11 12">
    <name type="scientific">Fragariocoptes setiger</name>
    <dbReference type="NCBI Taxonomy" id="1670756"/>
    <lineage>
        <taxon>Eukaryota</taxon>
        <taxon>Metazoa</taxon>
        <taxon>Ecdysozoa</taxon>
        <taxon>Arthropoda</taxon>
        <taxon>Chelicerata</taxon>
        <taxon>Arachnida</taxon>
        <taxon>Acari</taxon>
        <taxon>Acariformes</taxon>
        <taxon>Trombidiformes</taxon>
        <taxon>Prostigmata</taxon>
        <taxon>Eupodina</taxon>
        <taxon>Eriophyoidea</taxon>
        <taxon>Phytoptidae</taxon>
        <taxon>Fragariocoptes</taxon>
    </lineage>
</organism>
<evidence type="ECO:0000256" key="1">
    <source>
        <dbReference type="ARBA" id="ARBA00004448"/>
    </source>
</evidence>
<keyword evidence="12" id="KW-1185">Reference proteome</keyword>
<feature type="non-terminal residue" evidence="11">
    <location>
        <position position="1"/>
    </location>
</feature>
<evidence type="ECO:0000256" key="5">
    <source>
        <dbReference type="ARBA" id="ARBA00022792"/>
    </source>
</evidence>
<sequence>MNSLLGNSLRLARLSTTTLKPTTFAGRNLTRCTRPLRAASTDGQYHYHKPPSTEHHDKLWAYERYLSLGLLGAIPAAAVIHHPIMDYALALSLVVHVHWGVEAIVTDYIRPSIFGPTIPKLSIALVYILSSLALGGLFMFNYTDIGLSQATRMLARL</sequence>
<name>A0ABQ7S553_9ACAR</name>
<evidence type="ECO:0000256" key="9">
    <source>
        <dbReference type="ARBA" id="ARBA00023136"/>
    </source>
</evidence>
<evidence type="ECO:0000313" key="11">
    <source>
        <dbReference type="EMBL" id="KAG9508550.1"/>
    </source>
</evidence>
<evidence type="ECO:0000256" key="8">
    <source>
        <dbReference type="ARBA" id="ARBA00023128"/>
    </source>
</evidence>
<comment type="similarity">
    <text evidence="2 10">Belongs to the CybS family.</text>
</comment>
<reference evidence="11 12" key="1">
    <citation type="submission" date="2020-10" db="EMBL/GenBank/DDBJ databases">
        <authorList>
            <person name="Klimov P.B."/>
            <person name="Dyachkov S.M."/>
            <person name="Chetverikov P.E."/>
        </authorList>
    </citation>
    <scope>NUCLEOTIDE SEQUENCE [LARGE SCALE GENOMIC DNA]</scope>
    <source>
        <strain evidence="11">BMOC 18-1129-001#AD2665</strain>
        <tissue evidence="11">Entire mites</tissue>
    </source>
</reference>
<dbReference type="Proteomes" id="UP000825002">
    <property type="component" value="Unassembled WGS sequence"/>
</dbReference>
<evidence type="ECO:0000313" key="12">
    <source>
        <dbReference type="Proteomes" id="UP000825002"/>
    </source>
</evidence>
<dbReference type="InterPro" id="IPR034804">
    <property type="entry name" value="SQR/QFR_C/D"/>
</dbReference>
<keyword evidence="10" id="KW-0349">Heme</keyword>
<dbReference type="PANTHER" id="PTHR13337:SF2">
    <property type="entry name" value="SUCCINATE DEHYDROGENASE [UBIQUINONE] CYTOCHROME B SMALL SUBUNIT, MITOCHONDRIAL"/>
    <property type="match status" value="1"/>
</dbReference>
<keyword evidence="10" id="KW-0816">Tricarboxylic acid cycle</keyword>
<gene>
    <name evidence="11" type="primary">SdhD</name>
    <name evidence="11" type="ORF">GZH46_02952</name>
</gene>